<protein>
    <submittedName>
        <fullName evidence="5">MvaB</fullName>
        <ecNumber evidence="5">4.1.3.4</ecNumber>
    </submittedName>
</protein>
<dbReference type="OrthoDB" id="9784013at2"/>
<dbReference type="GO" id="GO:0004419">
    <property type="term" value="F:hydroxymethylglutaryl-CoA lyase activity"/>
    <property type="evidence" value="ECO:0007669"/>
    <property type="project" value="UniProtKB-EC"/>
</dbReference>
<accession>C0QDG8</accession>
<dbReference type="Proteomes" id="UP000000442">
    <property type="component" value="Chromosome"/>
</dbReference>
<dbReference type="STRING" id="177437.HRM2_21340"/>
<name>C0QDG8_DESAH</name>
<dbReference type="eggNOG" id="COG0119">
    <property type="taxonomic scope" value="Bacteria"/>
</dbReference>
<dbReference type="EC" id="4.1.3.4" evidence="5"/>
<gene>
    <name evidence="5" type="primary">mvaB</name>
    <name evidence="5" type="ordered locus">HRM2_21340</name>
</gene>
<evidence type="ECO:0000256" key="1">
    <source>
        <dbReference type="ARBA" id="ARBA00009405"/>
    </source>
</evidence>
<dbReference type="InterPro" id="IPR043594">
    <property type="entry name" value="HMGL"/>
</dbReference>
<feature type="domain" description="Pyruvate carboxyltransferase" evidence="4">
    <location>
        <begin position="2"/>
        <end position="269"/>
    </location>
</feature>
<dbReference type="Pfam" id="PF00682">
    <property type="entry name" value="HMGL-like"/>
    <property type="match status" value="1"/>
</dbReference>
<comment type="similarity">
    <text evidence="1">Belongs to the HMG-CoA lyase family.</text>
</comment>
<dbReference type="GO" id="GO:0046951">
    <property type="term" value="P:ketone body biosynthetic process"/>
    <property type="evidence" value="ECO:0007669"/>
    <property type="project" value="TreeGrafter"/>
</dbReference>
<dbReference type="SUPFAM" id="SSF51569">
    <property type="entry name" value="Aldolase"/>
    <property type="match status" value="1"/>
</dbReference>
<dbReference type="EMBL" id="CP001087">
    <property type="protein sequence ID" value="ACN15232.1"/>
    <property type="molecule type" value="Genomic_DNA"/>
</dbReference>
<dbReference type="PROSITE" id="PS50991">
    <property type="entry name" value="PYR_CT"/>
    <property type="match status" value="1"/>
</dbReference>
<dbReference type="HOGENOM" id="CLU_022138_3_2_7"/>
<dbReference type="GO" id="GO:0006552">
    <property type="term" value="P:L-leucine catabolic process"/>
    <property type="evidence" value="ECO:0007669"/>
    <property type="project" value="TreeGrafter"/>
</dbReference>
<dbReference type="FunFam" id="3.20.20.70:FF:000071">
    <property type="entry name" value="Hydroxymethylglutaryl-CoA lyase"/>
    <property type="match status" value="1"/>
</dbReference>
<evidence type="ECO:0000313" key="5">
    <source>
        <dbReference type="EMBL" id="ACN15232.1"/>
    </source>
</evidence>
<organism evidence="5 6">
    <name type="scientific">Desulforapulum autotrophicum (strain ATCC 43914 / DSM 3382 / VKM B-1955 / HRM2)</name>
    <name type="common">Desulfobacterium autotrophicum</name>
    <dbReference type="NCBI Taxonomy" id="177437"/>
    <lineage>
        <taxon>Bacteria</taxon>
        <taxon>Pseudomonadati</taxon>
        <taxon>Thermodesulfobacteriota</taxon>
        <taxon>Desulfobacteria</taxon>
        <taxon>Desulfobacterales</taxon>
        <taxon>Desulfobacteraceae</taxon>
        <taxon>Desulforapulum</taxon>
    </lineage>
</organism>
<dbReference type="RefSeq" id="WP_015904003.1">
    <property type="nucleotide sequence ID" value="NC_012108.1"/>
</dbReference>
<keyword evidence="2" id="KW-0479">Metal-binding</keyword>
<evidence type="ECO:0000259" key="4">
    <source>
        <dbReference type="PROSITE" id="PS50991"/>
    </source>
</evidence>
<sequence>MIKIVEVGPRDGLQNETALVPAGAKVAFVDALSETGVSEIEVSAFVSPRMIPQLRDATAVFQRIRRKKGVIYSALVPNIKGFENAIAADVEKIAVFTAASETFNQKNINTTVDGSLDRFRPVVKQAGKLGLPVRGYISTAFWCAFEGKIAPGPVVELTQRMMDMGIDEISISDTIGKATPEDVARLLDALLPKVPADRLAVHFHDTYGRGIANVLKSVSYGIGVVDASTGGLGGCPFAPGATGNVSTEAVVAALTQAGQTVNVDIKGLVRALKFLDPYLLAKPPALPSPESLACSTCEFFDGEKCCGREHKGMA</sequence>
<evidence type="ECO:0000256" key="2">
    <source>
        <dbReference type="ARBA" id="ARBA00022723"/>
    </source>
</evidence>
<dbReference type="AlphaFoldDB" id="C0QDG8"/>
<dbReference type="InterPro" id="IPR000891">
    <property type="entry name" value="PYR_CT"/>
</dbReference>
<dbReference type="KEGG" id="dat:HRM2_21340"/>
<evidence type="ECO:0000313" key="6">
    <source>
        <dbReference type="Proteomes" id="UP000000442"/>
    </source>
</evidence>
<dbReference type="InterPro" id="IPR013785">
    <property type="entry name" value="Aldolase_TIM"/>
</dbReference>
<reference evidence="5 6" key="1">
    <citation type="journal article" date="2009" name="Environ. Microbiol.">
        <title>Genome sequence of Desulfobacterium autotrophicum HRM2, a marine sulfate reducer oxidizing organic carbon completely to carbon dioxide.</title>
        <authorList>
            <person name="Strittmatter A.W."/>
            <person name="Liesegang H."/>
            <person name="Rabus R."/>
            <person name="Decker I."/>
            <person name="Amann J."/>
            <person name="Andres S."/>
            <person name="Henne A."/>
            <person name="Fricke W.F."/>
            <person name="Martinez-Arias R."/>
            <person name="Bartels D."/>
            <person name="Goesmann A."/>
            <person name="Krause L."/>
            <person name="Puehler A."/>
            <person name="Klenk H.P."/>
            <person name="Richter M."/>
            <person name="Schuler M."/>
            <person name="Gloeckner F.O."/>
            <person name="Meyerdierks A."/>
            <person name="Gottschalk G."/>
            <person name="Amann R."/>
        </authorList>
    </citation>
    <scope>NUCLEOTIDE SEQUENCE [LARGE SCALE GENOMIC DNA]</scope>
    <source>
        <strain evidence="6">ATCC 43914 / DSM 3382 / HRM2</strain>
    </source>
</reference>
<dbReference type="NCBIfam" id="NF004283">
    <property type="entry name" value="PRK05692.1"/>
    <property type="match status" value="1"/>
</dbReference>
<dbReference type="PANTHER" id="PTHR42738">
    <property type="entry name" value="HYDROXYMETHYLGLUTARYL-COA LYASE"/>
    <property type="match status" value="1"/>
</dbReference>
<proteinExistence type="inferred from homology"/>
<keyword evidence="3 5" id="KW-0456">Lyase</keyword>
<dbReference type="CDD" id="cd07938">
    <property type="entry name" value="DRE_TIM_HMGL"/>
    <property type="match status" value="1"/>
</dbReference>
<dbReference type="PANTHER" id="PTHR42738:SF7">
    <property type="entry name" value="HYDROXYMETHYLGLUTARYL-COA LYASE"/>
    <property type="match status" value="1"/>
</dbReference>
<dbReference type="Gene3D" id="3.20.20.70">
    <property type="entry name" value="Aldolase class I"/>
    <property type="match status" value="1"/>
</dbReference>
<dbReference type="GO" id="GO:0046872">
    <property type="term" value="F:metal ion binding"/>
    <property type="evidence" value="ECO:0007669"/>
    <property type="project" value="UniProtKB-KW"/>
</dbReference>
<keyword evidence="6" id="KW-1185">Reference proteome</keyword>
<evidence type="ECO:0000256" key="3">
    <source>
        <dbReference type="ARBA" id="ARBA00023239"/>
    </source>
</evidence>